<dbReference type="PANTHER" id="PTHR12220:SF13">
    <property type="entry name" value="LARGE RIBOSOMAL SUBUNIT PROTEIN UL16M"/>
    <property type="match status" value="1"/>
</dbReference>
<dbReference type="EMBL" id="KX247283">
    <property type="protein sequence ID" value="AOH77201.1"/>
    <property type="molecule type" value="Genomic_DNA"/>
</dbReference>
<name>A0A1C8XRT0_9FLOR</name>
<dbReference type="GO" id="GO:0003735">
    <property type="term" value="F:structural constituent of ribosome"/>
    <property type="evidence" value="ECO:0007669"/>
    <property type="project" value="InterPro"/>
</dbReference>
<dbReference type="Pfam" id="PF00252">
    <property type="entry name" value="Ribosomal_L16"/>
    <property type="match status" value="1"/>
</dbReference>
<reference evidence="5" key="1">
    <citation type="journal article" date="2016" name="Mitochondrial DNA Part B Resour">
        <title>Organellar genome analysis of the marine red alga Dasya binghamiae (Dasyaceae, Rhodophyta) reveals an uncharacteristic florideophyte mitogenome structure.</title>
        <authorList>
            <person name="Tamayo D.A."/>
            <person name="Hughey J.R."/>
        </authorList>
    </citation>
    <scope>NUCLEOTIDE SEQUENCE</scope>
</reference>
<dbReference type="PANTHER" id="PTHR12220">
    <property type="entry name" value="50S/60S RIBOSOMAL PROTEIN L16"/>
    <property type="match status" value="1"/>
</dbReference>
<dbReference type="PRINTS" id="PR00060">
    <property type="entry name" value="RIBOSOMALL16"/>
</dbReference>
<dbReference type="InterPro" id="IPR047873">
    <property type="entry name" value="Ribosomal_uL16"/>
</dbReference>
<evidence type="ECO:0000256" key="3">
    <source>
        <dbReference type="ARBA" id="ARBA00023274"/>
    </source>
</evidence>
<dbReference type="GeneID" id="29071445"/>
<dbReference type="GO" id="GO:0019843">
    <property type="term" value="F:rRNA binding"/>
    <property type="evidence" value="ECO:0007669"/>
    <property type="project" value="InterPro"/>
</dbReference>
<dbReference type="InterPro" id="IPR016180">
    <property type="entry name" value="Ribosomal_uL16_dom"/>
</dbReference>
<organism evidence="5">
    <name type="scientific">Dasya binghamiae</name>
    <dbReference type="NCBI Taxonomy" id="1896963"/>
    <lineage>
        <taxon>Eukaryota</taxon>
        <taxon>Rhodophyta</taxon>
        <taxon>Florideophyceae</taxon>
        <taxon>Rhodymeniophycidae</taxon>
        <taxon>Ceramiales</taxon>
        <taxon>Dasyaceae</taxon>
        <taxon>Dasya</taxon>
    </lineage>
</organism>
<dbReference type="GO" id="GO:0005762">
    <property type="term" value="C:mitochondrial large ribosomal subunit"/>
    <property type="evidence" value="ECO:0007669"/>
    <property type="project" value="TreeGrafter"/>
</dbReference>
<proteinExistence type="inferred from homology"/>
<dbReference type="GO" id="GO:0032543">
    <property type="term" value="P:mitochondrial translation"/>
    <property type="evidence" value="ECO:0007669"/>
    <property type="project" value="TreeGrafter"/>
</dbReference>
<dbReference type="AlphaFoldDB" id="A0A1C8XRT0"/>
<evidence type="ECO:0000256" key="4">
    <source>
        <dbReference type="RuleBase" id="RU004413"/>
    </source>
</evidence>
<keyword evidence="2 4" id="KW-0689">Ribosomal protein</keyword>
<dbReference type="CDD" id="cd01433">
    <property type="entry name" value="Ribosomal_L16_L10e"/>
    <property type="match status" value="1"/>
</dbReference>
<protein>
    <submittedName>
        <fullName evidence="5">Ribosomal protein L16</fullName>
    </submittedName>
</protein>
<keyword evidence="3 4" id="KW-0687">Ribonucleoprotein</keyword>
<sequence>MKKTHNSYTKTLKYSKNLLKFGYFGFKTNNFKQISKEQELLILTSLSKKIKIISTKKKIKIWNNIYMNQNLTKLSLESRMGKGKGAIYTQATFIKPGTILFEIEKLKYEEALEIYYYINKKLPIKLILIKKNNN</sequence>
<evidence type="ECO:0000256" key="1">
    <source>
        <dbReference type="ARBA" id="ARBA00008931"/>
    </source>
</evidence>
<gene>
    <name evidence="5" type="primary">rpl16</name>
</gene>
<comment type="similarity">
    <text evidence="1 4">Belongs to the universal ribosomal protein uL16 family.</text>
</comment>
<dbReference type="InterPro" id="IPR036920">
    <property type="entry name" value="Ribosomal_uL16_sf"/>
</dbReference>
<dbReference type="RefSeq" id="YP_009295189.1">
    <property type="nucleotide sequence ID" value="NC_031160.1"/>
</dbReference>
<accession>A0A1C8XRT0</accession>
<evidence type="ECO:0000313" key="5">
    <source>
        <dbReference type="EMBL" id="AOH77201.1"/>
    </source>
</evidence>
<dbReference type="InterPro" id="IPR000114">
    <property type="entry name" value="Ribosomal_uL16_bact-type"/>
</dbReference>
<geneLocation type="mitochondrion" evidence="5"/>
<dbReference type="Gene3D" id="3.90.1170.10">
    <property type="entry name" value="Ribosomal protein L10e/L16"/>
    <property type="match status" value="1"/>
</dbReference>
<evidence type="ECO:0000256" key="2">
    <source>
        <dbReference type="ARBA" id="ARBA00022980"/>
    </source>
</evidence>
<dbReference type="SUPFAM" id="SSF54686">
    <property type="entry name" value="Ribosomal protein L16p/L10e"/>
    <property type="match status" value="1"/>
</dbReference>
<keyword evidence="5" id="KW-0496">Mitochondrion</keyword>